<protein>
    <submittedName>
        <fullName evidence="1">Uncharacterized protein</fullName>
    </submittedName>
</protein>
<keyword evidence="2" id="KW-1185">Reference proteome</keyword>
<evidence type="ECO:0000313" key="2">
    <source>
        <dbReference type="Proteomes" id="UP001172386"/>
    </source>
</evidence>
<proteinExistence type="predicted"/>
<sequence length="260" mass="28703">MYRVILLTIPTICVVFMLFTKTKRDKRADAIKNATVMTTAVRVGENGRTVFETKATQQAPRHKQSLSRKPILPYTTQQVTPMARPKSITQKTWQRLSRPFSTTAPAAYQKEDQIELRQKPTPYRSRFHEYTSPVSPITGPSYSGSTSSWNTIDRLDGPISPLSVTNTAPPSSIAGTINRGVDYSNPQFQTGRGYSFSHISLTPPAISPGISVADKVKSRPVVGAGEEFGGSMIKENVLDRTNMKINKIYLQKAPGAKKGK</sequence>
<name>A0ACC2ZUP9_9EURO</name>
<dbReference type="EMBL" id="JAPDRQ010000267">
    <property type="protein sequence ID" value="KAJ9651284.1"/>
    <property type="molecule type" value="Genomic_DNA"/>
</dbReference>
<organism evidence="1 2">
    <name type="scientific">Neophaeococcomyces mojaviensis</name>
    <dbReference type="NCBI Taxonomy" id="3383035"/>
    <lineage>
        <taxon>Eukaryota</taxon>
        <taxon>Fungi</taxon>
        <taxon>Dikarya</taxon>
        <taxon>Ascomycota</taxon>
        <taxon>Pezizomycotina</taxon>
        <taxon>Eurotiomycetes</taxon>
        <taxon>Chaetothyriomycetidae</taxon>
        <taxon>Chaetothyriales</taxon>
        <taxon>Chaetothyriales incertae sedis</taxon>
        <taxon>Neophaeococcomyces</taxon>
    </lineage>
</organism>
<dbReference type="Proteomes" id="UP001172386">
    <property type="component" value="Unassembled WGS sequence"/>
</dbReference>
<evidence type="ECO:0000313" key="1">
    <source>
        <dbReference type="EMBL" id="KAJ9651284.1"/>
    </source>
</evidence>
<gene>
    <name evidence="1" type="ORF">H2198_009438</name>
</gene>
<comment type="caution">
    <text evidence="1">The sequence shown here is derived from an EMBL/GenBank/DDBJ whole genome shotgun (WGS) entry which is preliminary data.</text>
</comment>
<accession>A0ACC2ZUP9</accession>
<reference evidence="1" key="1">
    <citation type="submission" date="2022-10" db="EMBL/GenBank/DDBJ databases">
        <title>Culturing micro-colonial fungi from biological soil crusts in the Mojave desert and describing Neophaeococcomyces mojavensis, and introducing the new genera and species Taxawa tesnikishii.</title>
        <authorList>
            <person name="Kurbessoian T."/>
            <person name="Stajich J.E."/>
        </authorList>
    </citation>
    <scope>NUCLEOTIDE SEQUENCE</scope>
    <source>
        <strain evidence="1">JES_112</strain>
    </source>
</reference>